<dbReference type="Pfam" id="PF04439">
    <property type="entry name" value="Adenyl_transf"/>
    <property type="match status" value="1"/>
</dbReference>
<dbReference type="EMBL" id="BMKM01000010">
    <property type="protein sequence ID" value="GGE30211.1"/>
    <property type="molecule type" value="Genomic_DNA"/>
</dbReference>
<reference evidence="1" key="1">
    <citation type="journal article" date="2014" name="Int. J. Syst. Evol. Microbiol.">
        <title>Complete genome sequence of Corynebacterium casei LMG S-19264T (=DSM 44701T), isolated from a smear-ripened cheese.</title>
        <authorList>
            <consortium name="US DOE Joint Genome Institute (JGI-PGF)"/>
            <person name="Walter F."/>
            <person name="Albersmeier A."/>
            <person name="Kalinowski J."/>
            <person name="Ruckert C."/>
        </authorList>
    </citation>
    <scope>NUCLEOTIDE SEQUENCE</scope>
    <source>
        <strain evidence="1">CGMCC 1.15966</strain>
    </source>
</reference>
<dbReference type="InterPro" id="IPR007530">
    <property type="entry name" value="Aminoglycoside_adenylylTfrase"/>
</dbReference>
<sequence length="286" mass="33647">MKARDEKLEAIKAWITNNADIRAALLTSSLVNPLAPIDDFSDLDIELVFNDPIPYLESKDWINLFGDPLNIYEEGIEAFEGKHAMKMVQYWDGVKIDFKIYSKDQFKSEVSATELPEDWDIGYEILIDKNGLCKSLQPASHQVSIIKKPTEEEFQKLVADFFWDVTYLPKCLIREDLFYLKFMQEKIIRVEYFIPMIEWYIASKNQWKVTTNKYGRLFKKYLSPEEWQELEQTFAGSDTQENWTACSKMIELFDKMAREVSKNLGYSYDQGKANSTKQFFHSYQKE</sequence>
<gene>
    <name evidence="1" type="ORF">GCM10011516_30040</name>
</gene>
<dbReference type="Proteomes" id="UP000614460">
    <property type="component" value="Unassembled WGS sequence"/>
</dbReference>
<dbReference type="SUPFAM" id="SSF81301">
    <property type="entry name" value="Nucleotidyltransferase"/>
    <property type="match status" value="1"/>
</dbReference>
<accession>A0A8H9KX07</accession>
<organism evidence="1 2">
    <name type="scientific">Sphingobacterium cellulitidis</name>
    <dbReference type="NCBI Taxonomy" id="1768011"/>
    <lineage>
        <taxon>Bacteria</taxon>
        <taxon>Pseudomonadati</taxon>
        <taxon>Bacteroidota</taxon>
        <taxon>Sphingobacteriia</taxon>
        <taxon>Sphingobacteriales</taxon>
        <taxon>Sphingobacteriaceae</taxon>
        <taxon>Sphingobacterium</taxon>
    </lineage>
</organism>
<dbReference type="Gene3D" id="1.20.120.330">
    <property type="entry name" value="Nucleotidyltransferases domain 2"/>
    <property type="match status" value="1"/>
</dbReference>
<evidence type="ECO:0000313" key="1">
    <source>
        <dbReference type="EMBL" id="GGE30211.1"/>
    </source>
</evidence>
<comment type="caution">
    <text evidence="1">The sequence shown here is derived from an EMBL/GenBank/DDBJ whole genome shotgun (WGS) entry which is preliminary data.</text>
</comment>
<dbReference type="AlphaFoldDB" id="A0A8H9KX07"/>
<protein>
    <submittedName>
        <fullName evidence="1">Aminoglycoside 6-adenylyltransferase</fullName>
    </submittedName>
</protein>
<keyword evidence="2" id="KW-1185">Reference proteome</keyword>
<reference evidence="1" key="2">
    <citation type="submission" date="2020-09" db="EMBL/GenBank/DDBJ databases">
        <authorList>
            <person name="Sun Q."/>
            <person name="Zhou Y."/>
        </authorList>
    </citation>
    <scope>NUCLEOTIDE SEQUENCE</scope>
    <source>
        <strain evidence="1">CGMCC 1.15966</strain>
    </source>
</reference>
<evidence type="ECO:0000313" key="2">
    <source>
        <dbReference type="Proteomes" id="UP000614460"/>
    </source>
</evidence>
<dbReference type="Gene3D" id="3.30.460.10">
    <property type="entry name" value="Beta Polymerase, domain 2"/>
    <property type="match status" value="1"/>
</dbReference>
<proteinExistence type="predicted"/>
<dbReference type="InterPro" id="IPR043519">
    <property type="entry name" value="NT_sf"/>
</dbReference>
<name>A0A8H9KX07_9SPHI</name>
<dbReference type="SUPFAM" id="SSF81631">
    <property type="entry name" value="PAP/OAS1 substrate-binding domain"/>
    <property type="match status" value="1"/>
</dbReference>
<dbReference type="RefSeq" id="WP_182499555.1">
    <property type="nucleotide sequence ID" value="NZ_BMKM01000010.1"/>
</dbReference>